<dbReference type="AlphaFoldDB" id="A0A2A5J516"/>
<evidence type="ECO:0000313" key="4">
    <source>
        <dbReference type="Proteomes" id="UP000230886"/>
    </source>
</evidence>
<dbReference type="InterPro" id="IPR050039">
    <property type="entry name" value="MAB_1171c-like"/>
</dbReference>
<proteinExistence type="predicted"/>
<feature type="transmembrane region" description="Helical" evidence="1">
    <location>
        <begin position="35"/>
        <end position="53"/>
    </location>
</feature>
<organism evidence="3 4">
    <name type="scientific">Rhodococcus qingshengii</name>
    <dbReference type="NCBI Taxonomy" id="334542"/>
    <lineage>
        <taxon>Bacteria</taxon>
        <taxon>Bacillati</taxon>
        <taxon>Actinomycetota</taxon>
        <taxon>Actinomycetes</taxon>
        <taxon>Mycobacteriales</taxon>
        <taxon>Nocardiaceae</taxon>
        <taxon>Rhodococcus</taxon>
        <taxon>Rhodococcus erythropolis group</taxon>
    </lineage>
</organism>
<feature type="transmembrane region" description="Helical" evidence="1">
    <location>
        <begin position="172"/>
        <end position="196"/>
    </location>
</feature>
<feature type="domain" description="DUF6545" evidence="2">
    <location>
        <begin position="245"/>
        <end position="323"/>
    </location>
</feature>
<protein>
    <recommendedName>
        <fullName evidence="2">DUF6545 domain-containing protein</fullName>
    </recommendedName>
</protein>
<dbReference type="NCBIfam" id="NF042915">
    <property type="entry name" value="MAB_1171c_fam"/>
    <property type="match status" value="1"/>
</dbReference>
<evidence type="ECO:0000256" key="1">
    <source>
        <dbReference type="SAM" id="Phobius"/>
    </source>
</evidence>
<accession>A0A2A5J516</accession>
<reference evidence="3 4" key="1">
    <citation type="submission" date="2017-07" db="EMBL/GenBank/DDBJ databases">
        <title>Draft sequence of Rhodococcus enclensis 23b-28.</title>
        <authorList>
            <person name="Besaury L."/>
            <person name="Sancelme M."/>
            <person name="Amato P."/>
            <person name="Lallement A."/>
            <person name="Delort A.-M."/>
        </authorList>
    </citation>
    <scope>NUCLEOTIDE SEQUENCE [LARGE SCALE GENOMIC DNA]</scope>
    <source>
        <strain evidence="3 4">23b-28</strain>
    </source>
</reference>
<dbReference type="Pfam" id="PF20182">
    <property type="entry name" value="DUF6545"/>
    <property type="match status" value="1"/>
</dbReference>
<dbReference type="EMBL" id="NOVD01000038">
    <property type="protein sequence ID" value="PCK24071.1"/>
    <property type="molecule type" value="Genomic_DNA"/>
</dbReference>
<dbReference type="Proteomes" id="UP000230886">
    <property type="component" value="Unassembled WGS sequence"/>
</dbReference>
<evidence type="ECO:0000313" key="3">
    <source>
        <dbReference type="EMBL" id="PCK24071.1"/>
    </source>
</evidence>
<dbReference type="RefSeq" id="WP_099698586.1">
    <property type="nucleotide sequence ID" value="NZ_NOVD01000038.1"/>
</dbReference>
<comment type="caution">
    <text evidence="3">The sequence shown here is derived from an EMBL/GenBank/DDBJ whole genome shotgun (WGS) entry which is preliminary data.</text>
</comment>
<keyword evidence="1" id="KW-1133">Transmembrane helix</keyword>
<feature type="transmembrane region" description="Helical" evidence="1">
    <location>
        <begin position="98"/>
        <end position="119"/>
    </location>
</feature>
<feature type="transmembrane region" description="Helical" evidence="1">
    <location>
        <begin position="208"/>
        <end position="231"/>
    </location>
</feature>
<name>A0A2A5J516_RHOSG</name>
<sequence length="370" mass="41193">MIWFLIIARTLIIFGVALWRAWALWRRPSKSSEWMVVWAIVLLGISALLEIASKVDVINGGMHTYLFAWLQSMFLMLAILSTALYFIYYWGNPKARRAYVAVAVTTFLASVLGGLYFTWVVPAGTEVFEFDSPGVVGFYFSSKIFFPIGFLVISILSFRAAKMSKGALSRGLKVLSVGSFVLVAAELILTLQLVYLAKDGYMPHSLRVLGRAGMALGILLFILGICIPAISQRKAQLALRRKYKKDIAAMTALWSDLSNKFPRHELKKRSGPQASILPRRTSLMIRHYRMFIEIRDGLIRLSSSIVPEDYAAAGATANAREIRKLLESPDELEIIVPVHLIVAPDGDSFDEDVKSIVGFSLLYSAAEGKT</sequence>
<feature type="transmembrane region" description="Helical" evidence="1">
    <location>
        <begin position="139"/>
        <end position="160"/>
    </location>
</feature>
<keyword evidence="1" id="KW-0472">Membrane</keyword>
<keyword evidence="1" id="KW-0812">Transmembrane</keyword>
<feature type="transmembrane region" description="Helical" evidence="1">
    <location>
        <begin position="6"/>
        <end position="23"/>
    </location>
</feature>
<dbReference type="InterPro" id="IPR046675">
    <property type="entry name" value="DUF6545"/>
</dbReference>
<evidence type="ECO:0000259" key="2">
    <source>
        <dbReference type="Pfam" id="PF20182"/>
    </source>
</evidence>
<gene>
    <name evidence="3" type="ORF">CHR55_27900</name>
</gene>
<feature type="transmembrane region" description="Helical" evidence="1">
    <location>
        <begin position="65"/>
        <end position="91"/>
    </location>
</feature>